<evidence type="ECO:0000256" key="1">
    <source>
        <dbReference type="SAM" id="MobiDB-lite"/>
    </source>
</evidence>
<dbReference type="EMBL" id="RBNI01016385">
    <property type="protein sequence ID" value="RUP09312.1"/>
    <property type="molecule type" value="Genomic_DNA"/>
</dbReference>
<name>A0A433B336_9FUNG</name>
<dbReference type="AlphaFoldDB" id="A0A433B336"/>
<keyword evidence="3" id="KW-1185">Reference proteome</keyword>
<proteinExistence type="predicted"/>
<dbReference type="Proteomes" id="UP000268093">
    <property type="component" value="Unassembled WGS sequence"/>
</dbReference>
<accession>A0A433B336</accession>
<comment type="caution">
    <text evidence="2">The sequence shown here is derived from an EMBL/GenBank/DDBJ whole genome shotgun (WGS) entry which is preliminary data.</text>
</comment>
<reference evidence="2 3" key="1">
    <citation type="journal article" date="2018" name="New Phytol.">
        <title>Phylogenomics of Endogonaceae and evolution of mycorrhizas within Mucoromycota.</title>
        <authorList>
            <person name="Chang Y."/>
            <person name="Desiro A."/>
            <person name="Na H."/>
            <person name="Sandor L."/>
            <person name="Lipzen A."/>
            <person name="Clum A."/>
            <person name="Barry K."/>
            <person name="Grigoriev I.V."/>
            <person name="Martin F.M."/>
            <person name="Stajich J.E."/>
            <person name="Smith M.E."/>
            <person name="Bonito G."/>
            <person name="Spatafora J.W."/>
        </authorList>
    </citation>
    <scope>NUCLEOTIDE SEQUENCE [LARGE SCALE GENOMIC DNA]</scope>
    <source>
        <strain evidence="2 3">GMNB39</strain>
    </source>
</reference>
<evidence type="ECO:0000313" key="3">
    <source>
        <dbReference type="Proteomes" id="UP000268093"/>
    </source>
</evidence>
<sequence length="82" mass="8805">MCSSHAHTATAWHRVSSGFNLSLRQLSFSRACTPRLLILRCVLAGRVAASTAIGPTVRVAGNRRGSGDQPWGIRGRRYGGRG</sequence>
<protein>
    <submittedName>
        <fullName evidence="2">Uncharacterized protein</fullName>
    </submittedName>
</protein>
<organism evidence="2 3">
    <name type="scientific">Jimgerdemannia flammicorona</name>
    <dbReference type="NCBI Taxonomy" id="994334"/>
    <lineage>
        <taxon>Eukaryota</taxon>
        <taxon>Fungi</taxon>
        <taxon>Fungi incertae sedis</taxon>
        <taxon>Mucoromycota</taxon>
        <taxon>Mucoromycotina</taxon>
        <taxon>Endogonomycetes</taxon>
        <taxon>Endogonales</taxon>
        <taxon>Endogonaceae</taxon>
        <taxon>Jimgerdemannia</taxon>
    </lineage>
</organism>
<gene>
    <name evidence="2" type="ORF">BC936DRAFT_140069</name>
</gene>
<evidence type="ECO:0000313" key="2">
    <source>
        <dbReference type="EMBL" id="RUP09312.1"/>
    </source>
</evidence>
<feature type="region of interest" description="Disordered" evidence="1">
    <location>
        <begin position="61"/>
        <end position="82"/>
    </location>
</feature>